<dbReference type="EMBL" id="OU963866">
    <property type="protein sequence ID" value="CAH0389920.1"/>
    <property type="molecule type" value="Genomic_DNA"/>
</dbReference>
<keyword evidence="3" id="KW-1185">Reference proteome</keyword>
<evidence type="ECO:0000313" key="3">
    <source>
        <dbReference type="Proteomes" id="UP001152759"/>
    </source>
</evidence>
<evidence type="ECO:0000256" key="1">
    <source>
        <dbReference type="SAM" id="MobiDB-lite"/>
    </source>
</evidence>
<organism evidence="2 3">
    <name type="scientific">Bemisia tabaci</name>
    <name type="common">Sweetpotato whitefly</name>
    <name type="synonym">Aleurodes tabaci</name>
    <dbReference type="NCBI Taxonomy" id="7038"/>
    <lineage>
        <taxon>Eukaryota</taxon>
        <taxon>Metazoa</taxon>
        <taxon>Ecdysozoa</taxon>
        <taxon>Arthropoda</taxon>
        <taxon>Hexapoda</taxon>
        <taxon>Insecta</taxon>
        <taxon>Pterygota</taxon>
        <taxon>Neoptera</taxon>
        <taxon>Paraneoptera</taxon>
        <taxon>Hemiptera</taxon>
        <taxon>Sternorrhyncha</taxon>
        <taxon>Aleyrodoidea</taxon>
        <taxon>Aleyrodidae</taxon>
        <taxon>Aleyrodinae</taxon>
        <taxon>Bemisia</taxon>
    </lineage>
</organism>
<dbReference type="AlphaFoldDB" id="A0A9P0AEK0"/>
<feature type="region of interest" description="Disordered" evidence="1">
    <location>
        <begin position="41"/>
        <end position="72"/>
    </location>
</feature>
<reference evidence="2" key="1">
    <citation type="submission" date="2021-12" db="EMBL/GenBank/DDBJ databases">
        <authorList>
            <person name="King R."/>
        </authorList>
    </citation>
    <scope>NUCLEOTIDE SEQUENCE</scope>
</reference>
<gene>
    <name evidence="2" type="ORF">BEMITA_LOCUS8696</name>
</gene>
<proteinExistence type="predicted"/>
<name>A0A9P0AEK0_BEMTA</name>
<accession>A0A9P0AEK0</accession>
<feature type="compositionally biased region" description="Low complexity" evidence="1">
    <location>
        <begin position="51"/>
        <end position="71"/>
    </location>
</feature>
<protein>
    <submittedName>
        <fullName evidence="2">Uncharacterized protein</fullName>
    </submittedName>
</protein>
<dbReference type="Proteomes" id="UP001152759">
    <property type="component" value="Chromosome 5"/>
</dbReference>
<feature type="region of interest" description="Disordered" evidence="1">
    <location>
        <begin position="1"/>
        <end position="26"/>
    </location>
</feature>
<sequence>MDVFKIDQSLSANLGSAPPPDKLNAEVSFDAGSEFNLSFFDGPEDSAQGFSDPGSVGSTSVSSPTPETPSSQLVAVSSVSPPLRQTQPEIISYRGALENHGVQLKLHTFRFEGDFATPSARPLENHLDAFQEWHRCIPISRPLPVKELLDLPISSFHSNFRVLSRFRALIAKNVLGILNAGNIADKNLFSRRSVEVES</sequence>
<evidence type="ECO:0000313" key="2">
    <source>
        <dbReference type="EMBL" id="CAH0389920.1"/>
    </source>
</evidence>